<keyword evidence="2" id="KW-1185">Reference proteome</keyword>
<organism evidence="1 2">
    <name type="scientific">Thermincola ferriacetica</name>
    <dbReference type="NCBI Taxonomy" id="281456"/>
    <lineage>
        <taxon>Bacteria</taxon>
        <taxon>Bacillati</taxon>
        <taxon>Bacillota</taxon>
        <taxon>Clostridia</taxon>
        <taxon>Eubacteriales</taxon>
        <taxon>Thermincolaceae</taxon>
        <taxon>Thermincola</taxon>
    </lineage>
</organism>
<dbReference type="EMBL" id="LGTE01000001">
    <property type="protein sequence ID" value="KNZ71154.1"/>
    <property type="molecule type" value="Genomic_DNA"/>
</dbReference>
<proteinExistence type="predicted"/>
<dbReference type="Proteomes" id="UP000037175">
    <property type="component" value="Unassembled WGS sequence"/>
</dbReference>
<gene>
    <name evidence="1" type="ORF">Tfer_0232</name>
</gene>
<name>A0A0L6W7S7_9FIRM</name>
<reference evidence="2" key="1">
    <citation type="submission" date="2015-07" db="EMBL/GenBank/DDBJ databases">
        <title>Complete Genome of Thermincola ferriacetica strain Z-0001T.</title>
        <authorList>
            <person name="Lusk B."/>
            <person name="Badalamenti J.P."/>
            <person name="Parameswaran P."/>
            <person name="Bond D.R."/>
            <person name="Torres C.I."/>
        </authorList>
    </citation>
    <scope>NUCLEOTIDE SEQUENCE [LARGE SCALE GENOMIC DNA]</scope>
    <source>
        <strain evidence="2">Z-0001</strain>
    </source>
</reference>
<sequence>MRIISTNQDVYKLALYLYELLMNQGLTKAAGMLEDVIEACWATSTEALQNHGQAFAYILQNHAEQLPETVKTAVEEAVKFIDELLNKNSHRKSNLL</sequence>
<comment type="caution">
    <text evidence="1">The sequence shown here is derived from an EMBL/GenBank/DDBJ whole genome shotgun (WGS) entry which is preliminary data.</text>
</comment>
<accession>A0A0L6W7S7</accession>
<dbReference type="AlphaFoldDB" id="A0A0L6W7S7"/>
<protein>
    <submittedName>
        <fullName evidence="1">Adenylate cyclase</fullName>
    </submittedName>
</protein>
<dbReference type="RefSeq" id="WP_052216512.1">
    <property type="nucleotide sequence ID" value="NZ_LGTE01000001.1"/>
</dbReference>
<evidence type="ECO:0000313" key="2">
    <source>
        <dbReference type="Proteomes" id="UP000037175"/>
    </source>
</evidence>
<evidence type="ECO:0000313" key="1">
    <source>
        <dbReference type="EMBL" id="KNZ71154.1"/>
    </source>
</evidence>